<dbReference type="RefSeq" id="WP_271178417.1">
    <property type="nucleotide sequence ID" value="NZ_BAAAJO010000003.1"/>
</dbReference>
<dbReference type="AlphaFoldDB" id="A0A9W6M1F1"/>
<dbReference type="Proteomes" id="UP001142372">
    <property type="component" value="Unassembled WGS sequence"/>
</dbReference>
<dbReference type="InterPro" id="IPR013780">
    <property type="entry name" value="Glyco_hydro_b"/>
</dbReference>
<evidence type="ECO:0000256" key="2">
    <source>
        <dbReference type="ARBA" id="ARBA00022801"/>
    </source>
</evidence>
<dbReference type="InterPro" id="IPR044505">
    <property type="entry name" value="GlgX_Isoamylase_N_E_set"/>
</dbReference>
<proteinExistence type="inferred from homology"/>
<evidence type="ECO:0000256" key="1">
    <source>
        <dbReference type="ARBA" id="ARBA00008061"/>
    </source>
</evidence>
<evidence type="ECO:0000313" key="6">
    <source>
        <dbReference type="EMBL" id="GLJ77806.1"/>
    </source>
</evidence>
<keyword evidence="2" id="KW-0378">Hydrolase</keyword>
<dbReference type="NCBIfam" id="TIGR02100">
    <property type="entry name" value="glgX_debranch"/>
    <property type="match status" value="1"/>
</dbReference>
<feature type="compositionally biased region" description="Basic and acidic residues" evidence="4">
    <location>
        <begin position="697"/>
        <end position="729"/>
    </location>
</feature>
<dbReference type="Gene3D" id="3.20.20.80">
    <property type="entry name" value="Glycosidases"/>
    <property type="match status" value="1"/>
</dbReference>
<feature type="compositionally biased region" description="Basic and acidic residues" evidence="4">
    <location>
        <begin position="456"/>
        <end position="467"/>
    </location>
</feature>
<dbReference type="SMART" id="SM00642">
    <property type="entry name" value="Aamy"/>
    <property type="match status" value="1"/>
</dbReference>
<dbReference type="Pfam" id="PF02922">
    <property type="entry name" value="CBM_48"/>
    <property type="match status" value="1"/>
</dbReference>
<dbReference type="EMBL" id="BSEN01000015">
    <property type="protein sequence ID" value="GLJ77806.1"/>
    <property type="molecule type" value="Genomic_DNA"/>
</dbReference>
<dbReference type="GO" id="GO:0004135">
    <property type="term" value="F:amylo-alpha-1,6-glucosidase activity"/>
    <property type="evidence" value="ECO:0007669"/>
    <property type="project" value="InterPro"/>
</dbReference>
<feature type="domain" description="Glycosyl hydrolase family 13 catalytic" evidence="5">
    <location>
        <begin position="110"/>
        <end position="557"/>
    </location>
</feature>
<keyword evidence="7" id="KW-1185">Reference proteome</keyword>
<evidence type="ECO:0000256" key="4">
    <source>
        <dbReference type="SAM" id="MobiDB-lite"/>
    </source>
</evidence>
<dbReference type="PANTHER" id="PTHR43002">
    <property type="entry name" value="GLYCOGEN DEBRANCHING ENZYME"/>
    <property type="match status" value="1"/>
</dbReference>
<dbReference type="InterPro" id="IPR006047">
    <property type="entry name" value="GH13_cat_dom"/>
</dbReference>
<dbReference type="CDD" id="cd11326">
    <property type="entry name" value="AmyAc_Glg_debranch"/>
    <property type="match status" value="1"/>
</dbReference>
<comment type="caution">
    <text evidence="6">The sequence shown here is derived from an EMBL/GenBank/DDBJ whole genome shotgun (WGS) entry which is preliminary data.</text>
</comment>
<name>A0A9W6M1F1_9MICO</name>
<dbReference type="CDD" id="cd02856">
    <property type="entry name" value="E_set_GDE_Isoamylase_N"/>
    <property type="match status" value="1"/>
</dbReference>
<dbReference type="InterPro" id="IPR004193">
    <property type="entry name" value="Glyco_hydro_13_N"/>
</dbReference>
<evidence type="ECO:0000256" key="3">
    <source>
        <dbReference type="ARBA" id="ARBA00023295"/>
    </source>
</evidence>
<dbReference type="GO" id="GO:0005980">
    <property type="term" value="P:glycogen catabolic process"/>
    <property type="evidence" value="ECO:0007669"/>
    <property type="project" value="InterPro"/>
</dbReference>
<evidence type="ECO:0000313" key="7">
    <source>
        <dbReference type="Proteomes" id="UP001142372"/>
    </source>
</evidence>
<dbReference type="Gene3D" id="2.60.40.10">
    <property type="entry name" value="Immunoglobulins"/>
    <property type="match status" value="1"/>
</dbReference>
<protein>
    <submittedName>
        <fullName evidence="6">Glycogen operon protein GlgX homolog</fullName>
    </submittedName>
</protein>
<comment type="similarity">
    <text evidence="1">Belongs to the glycosyl hydrolase 13 family.</text>
</comment>
<dbReference type="Gene3D" id="2.60.40.1180">
    <property type="entry name" value="Golgi alpha-mannosidase II"/>
    <property type="match status" value="1"/>
</dbReference>
<feature type="region of interest" description="Disordered" evidence="4">
    <location>
        <begin position="456"/>
        <end position="476"/>
    </location>
</feature>
<reference evidence="6" key="2">
    <citation type="submission" date="2023-01" db="EMBL/GenBank/DDBJ databases">
        <authorList>
            <person name="Sun Q."/>
            <person name="Evtushenko L."/>
        </authorList>
    </citation>
    <scope>NUCLEOTIDE SEQUENCE</scope>
    <source>
        <strain evidence="6">VKM Ac-1401</strain>
    </source>
</reference>
<evidence type="ECO:0000259" key="5">
    <source>
        <dbReference type="SMART" id="SM00642"/>
    </source>
</evidence>
<dbReference type="InterPro" id="IPR011837">
    <property type="entry name" value="Glycogen_debranch_GlgX"/>
</dbReference>
<feature type="compositionally biased region" description="Polar residues" evidence="4">
    <location>
        <begin position="735"/>
        <end position="747"/>
    </location>
</feature>
<accession>A0A9W6M1F1</accession>
<dbReference type="InterPro" id="IPR014756">
    <property type="entry name" value="Ig_E-set"/>
</dbReference>
<dbReference type="SUPFAM" id="SSF51011">
    <property type="entry name" value="Glycosyl hydrolase domain"/>
    <property type="match status" value="1"/>
</dbReference>
<dbReference type="SUPFAM" id="SSF81296">
    <property type="entry name" value="E set domains"/>
    <property type="match status" value="1"/>
</dbReference>
<feature type="region of interest" description="Disordered" evidence="4">
    <location>
        <begin position="692"/>
        <end position="747"/>
    </location>
</feature>
<dbReference type="SUPFAM" id="SSF51445">
    <property type="entry name" value="(Trans)glycosidases"/>
    <property type="match status" value="1"/>
</dbReference>
<keyword evidence="3" id="KW-0326">Glycosidase</keyword>
<reference evidence="6" key="1">
    <citation type="journal article" date="2014" name="Int. J. Syst. Evol. Microbiol.">
        <title>Complete genome sequence of Corynebacterium casei LMG S-19264T (=DSM 44701T), isolated from a smear-ripened cheese.</title>
        <authorList>
            <consortium name="US DOE Joint Genome Institute (JGI-PGF)"/>
            <person name="Walter F."/>
            <person name="Albersmeier A."/>
            <person name="Kalinowski J."/>
            <person name="Ruckert C."/>
        </authorList>
    </citation>
    <scope>NUCLEOTIDE SEQUENCE</scope>
    <source>
        <strain evidence="6">VKM Ac-1401</strain>
    </source>
</reference>
<organism evidence="6 7">
    <name type="scientific">Leifsonia poae</name>
    <dbReference type="NCBI Taxonomy" id="110933"/>
    <lineage>
        <taxon>Bacteria</taxon>
        <taxon>Bacillati</taxon>
        <taxon>Actinomycetota</taxon>
        <taxon>Actinomycetes</taxon>
        <taxon>Micrococcales</taxon>
        <taxon>Microbacteriaceae</taxon>
        <taxon>Leifsonia</taxon>
    </lineage>
</organism>
<sequence length="747" mass="82599">MTSADPLRNLGVRVNQHGGELRVWSENADGMELCIFDSKDPNWMVKTVAMTKDANNVFVGRSRSLTVGTRYAIRVSGPASPTNVFNPETLLLDPYARGMVRVGANEWRGVVVADGFDWGDARKPLIPLDHTVVYEAHVKGISRLNPDVPEELRGTYAGLAHESTIGYLKDLGVTSVELLPVQAFVSEQRLLQQGLTNYWGYNTLNFFAPHAPYASRSAQAAGPEAVLAEFKGMVKLLHLAGIEVILDVVYNHTAEEGIGGPRTSFRGIDNANYYRQDAEGAYIDVTGCGNTVNFGHDVPVRLVLDSLRYWANEVQIDGFRFDLAATLGRNADVEYTRDHPLLQGILHDPQLAEAKIIAEPWDVGIGGWQTGNFPDGFSEWNDRYRDRVRNFWLADIADARRNGQAPVGIGGFATRLAGSSNTFSPERGPLASLNFVTAHDGFTMADLTAYNEKHNLGNGENNRDGTDNNRSFNHGMEGATTDEAILLERHKAIRNLMGTLLLSAGVPMLTAGDEFGRSQRGNNNAYCQDSELTWMSWLRTREERELFATTKRLLELRRTNPALRPSKYAVFGETTKNASHMDWYDATGALMDDEDWNSPENRTLQYLAASTPDQEEFNRILLIVHGVEDDVEVSLPVAPGVENYQLLWDSATELPIDEDATPLTPGTRRLVGGTSMQLYRANGPRVEQALTAAAQHPTERESDDRHAGDQQAADHRFADAEATDHRAALPEDEQASAQHNVDHSNPT</sequence>
<dbReference type="InterPro" id="IPR013783">
    <property type="entry name" value="Ig-like_fold"/>
</dbReference>
<gene>
    <name evidence="6" type="ORF">GCM10017584_33800</name>
</gene>
<dbReference type="InterPro" id="IPR017853">
    <property type="entry name" value="GH"/>
</dbReference>